<dbReference type="PROSITE" id="PS00122">
    <property type="entry name" value="CARBOXYLESTERASE_B_1"/>
    <property type="match status" value="1"/>
</dbReference>
<proteinExistence type="inferred from homology"/>
<dbReference type="Gene3D" id="3.40.50.1820">
    <property type="entry name" value="alpha/beta hydrolase"/>
    <property type="match status" value="1"/>
</dbReference>
<gene>
    <name evidence="9" type="primary">LOC112905072</name>
    <name evidence="10" type="synonym">LOC108735539</name>
</gene>
<dbReference type="InterPro" id="IPR029058">
    <property type="entry name" value="AB_hydrolase_fold"/>
</dbReference>
<evidence type="ECO:0000256" key="6">
    <source>
        <dbReference type="RuleBase" id="RU361235"/>
    </source>
</evidence>
<dbReference type="EC" id="3.1.1.-" evidence="6"/>
<feature type="chain" id="PRO_5044519305" description="Carboxylic ester hydrolase" evidence="6">
    <location>
        <begin position="25"/>
        <end position="539"/>
    </location>
</feature>
<evidence type="ECO:0000313" key="8">
    <source>
        <dbReference type="Proteomes" id="UP000192223"/>
    </source>
</evidence>
<dbReference type="GeneID" id="112905072"/>
<evidence type="ECO:0000313" key="9">
    <source>
        <dbReference type="RefSeq" id="XP_025832497.1"/>
    </source>
</evidence>
<keyword evidence="2" id="KW-0719">Serine esterase</keyword>
<dbReference type="RefSeq" id="XP_025832538.1">
    <property type="nucleotide sequence ID" value="XM_025976753.1"/>
</dbReference>
<dbReference type="InterPro" id="IPR019826">
    <property type="entry name" value="Carboxylesterase_B_AS"/>
</dbReference>
<evidence type="ECO:0000313" key="10">
    <source>
        <dbReference type="RefSeq" id="XP_025832538.1"/>
    </source>
</evidence>
<dbReference type="InterPro" id="IPR002018">
    <property type="entry name" value="CarbesteraseB"/>
</dbReference>
<dbReference type="PANTHER" id="PTHR43142:SF1">
    <property type="entry name" value="CARBOXYLIC ESTER HYDROLASE"/>
    <property type="match status" value="1"/>
</dbReference>
<comment type="similarity">
    <text evidence="1 6">Belongs to the type-B carboxylesterase/lipase family.</text>
</comment>
<accession>A0A7F5R951</accession>
<evidence type="ECO:0000256" key="2">
    <source>
        <dbReference type="ARBA" id="ARBA00022487"/>
    </source>
</evidence>
<evidence type="ECO:0000256" key="1">
    <source>
        <dbReference type="ARBA" id="ARBA00005964"/>
    </source>
</evidence>
<reference evidence="9 10" key="1">
    <citation type="submission" date="2025-04" db="UniProtKB">
        <authorList>
            <consortium name="RefSeq"/>
        </authorList>
    </citation>
    <scope>IDENTIFICATION</scope>
    <source>
        <tissue evidence="9 10">Entire body</tissue>
    </source>
</reference>
<dbReference type="Pfam" id="PF00135">
    <property type="entry name" value="COesterase"/>
    <property type="match status" value="1"/>
</dbReference>
<keyword evidence="6" id="KW-0732">Signal</keyword>
<keyword evidence="8" id="KW-1185">Reference proteome</keyword>
<dbReference type="PANTHER" id="PTHR43142">
    <property type="entry name" value="CARBOXYLIC ESTER HYDROLASE"/>
    <property type="match status" value="1"/>
</dbReference>
<sequence length="539" mass="60476">MVSYVSCRVILYAILLICINETRGYNLTVWTQCGYVRGYTWRSSPNSNRLFYGFKGIPYGKPPVGDLRFQDPQPPEPWDGVKVVNSDPDSCAAHDSGTAGSPVVGSENCLNLNVYVTQTDKDNDDLSLPVMFWIYGGAFVRGKPTANPSNILEKPVIVVVIAYRVGVLGFLNTEDENAWGNAGLKDQNLALQWVKNNIRNFGGDPNKITIFGQSAGGSSVSYQLASPKSEGLFAQAISQSGVTLNEWGFTRNPKELTLQFARLFNIYSNNTAQVVRELQKIDYKILVNVSLQVSRFLPSVEVDHPEAFIDRSTYEIWTNGDFNKVPVIIGYTSEDGAYARGRYRQFATNPKNVIPAGLNVDLNSSVADELVEKISDFYFPDRVYDNLTSSLNFMTQHYFARGIRKIVADLVKTTQPVYFYMFSYATKENYTKGINGGAGHDEDGIYLWNTTLNTEADKLTRSRLITLWTNFAIYGNPTPILDPLLGNVTWPDARGVEVNDVRYLEIGKQLVTGTNLAQEDFLFWKKIFQQYSTSTIYTY</sequence>
<keyword evidence="4" id="KW-1015">Disulfide bond</keyword>
<dbReference type="GO" id="GO:0052689">
    <property type="term" value="F:carboxylic ester hydrolase activity"/>
    <property type="evidence" value="ECO:0007669"/>
    <property type="project" value="UniProtKB-KW"/>
</dbReference>
<dbReference type="OrthoDB" id="19653at2759"/>
<protein>
    <recommendedName>
        <fullName evidence="6">Carboxylic ester hydrolase</fullName>
        <ecNumber evidence="6">3.1.1.-</ecNumber>
    </recommendedName>
</protein>
<evidence type="ECO:0000256" key="5">
    <source>
        <dbReference type="ARBA" id="ARBA00023180"/>
    </source>
</evidence>
<dbReference type="KEGG" id="apln:112905072"/>
<dbReference type="RefSeq" id="XP_025832497.1">
    <property type="nucleotide sequence ID" value="XM_025976712.1"/>
</dbReference>
<dbReference type="AlphaFoldDB" id="A0A7F5R951"/>
<dbReference type="KEGG" id="apln:108735539"/>
<dbReference type="Proteomes" id="UP000192223">
    <property type="component" value="Unplaced"/>
</dbReference>
<name>A0A7F5R951_AGRPL</name>
<keyword evidence="3 6" id="KW-0378">Hydrolase</keyword>
<dbReference type="SUPFAM" id="SSF53474">
    <property type="entry name" value="alpha/beta-Hydrolases"/>
    <property type="match status" value="1"/>
</dbReference>
<feature type="domain" description="Carboxylesterase type B" evidence="7">
    <location>
        <begin position="28"/>
        <end position="524"/>
    </location>
</feature>
<evidence type="ECO:0000256" key="4">
    <source>
        <dbReference type="ARBA" id="ARBA00023157"/>
    </source>
</evidence>
<keyword evidence="5" id="KW-0325">Glycoprotein</keyword>
<evidence type="ECO:0000259" key="7">
    <source>
        <dbReference type="Pfam" id="PF00135"/>
    </source>
</evidence>
<evidence type="ECO:0000256" key="3">
    <source>
        <dbReference type="ARBA" id="ARBA00022801"/>
    </source>
</evidence>
<feature type="signal peptide" evidence="6">
    <location>
        <begin position="1"/>
        <end position="24"/>
    </location>
</feature>
<organism evidence="8 9">
    <name type="scientific">Agrilus planipennis</name>
    <name type="common">Emerald ash borer</name>
    <name type="synonym">Agrilus marcopoli</name>
    <dbReference type="NCBI Taxonomy" id="224129"/>
    <lineage>
        <taxon>Eukaryota</taxon>
        <taxon>Metazoa</taxon>
        <taxon>Ecdysozoa</taxon>
        <taxon>Arthropoda</taxon>
        <taxon>Hexapoda</taxon>
        <taxon>Insecta</taxon>
        <taxon>Pterygota</taxon>
        <taxon>Neoptera</taxon>
        <taxon>Endopterygota</taxon>
        <taxon>Coleoptera</taxon>
        <taxon>Polyphaga</taxon>
        <taxon>Elateriformia</taxon>
        <taxon>Buprestoidea</taxon>
        <taxon>Buprestidae</taxon>
        <taxon>Agrilinae</taxon>
        <taxon>Agrilus</taxon>
    </lineage>
</organism>